<reference evidence="1 2" key="1">
    <citation type="submission" date="2024-01" db="EMBL/GenBank/DDBJ databases">
        <title>Sphingobacterium tenebrionis sp. nov., a novel endophyte isolated from tenebrio molitor intestines.</title>
        <authorList>
            <person name="Zhang C."/>
        </authorList>
    </citation>
    <scope>NUCLEOTIDE SEQUENCE [LARGE SCALE GENOMIC DNA]</scope>
    <source>
        <strain evidence="1 2">PU5-4</strain>
    </source>
</reference>
<dbReference type="Proteomes" id="UP001363035">
    <property type="component" value="Unassembled WGS sequence"/>
</dbReference>
<evidence type="ECO:0000313" key="2">
    <source>
        <dbReference type="Proteomes" id="UP001363035"/>
    </source>
</evidence>
<evidence type="ECO:0000313" key="1">
    <source>
        <dbReference type="EMBL" id="MEI5983734.1"/>
    </source>
</evidence>
<proteinExistence type="predicted"/>
<dbReference type="RefSeq" id="WP_336557179.1">
    <property type="nucleotide sequence ID" value="NZ_JAYLLN010000003.1"/>
</dbReference>
<name>A0ABU8I2S6_9SPHI</name>
<accession>A0ABU8I2S6</accession>
<organism evidence="1 2">
    <name type="scientific">Sphingobacterium tenebrionis</name>
    <dbReference type="NCBI Taxonomy" id="3111775"/>
    <lineage>
        <taxon>Bacteria</taxon>
        <taxon>Pseudomonadati</taxon>
        <taxon>Bacteroidota</taxon>
        <taxon>Sphingobacteriia</taxon>
        <taxon>Sphingobacteriales</taxon>
        <taxon>Sphingobacteriaceae</taxon>
        <taxon>Sphingobacterium</taxon>
    </lineage>
</organism>
<dbReference type="EMBL" id="JAYLLN010000003">
    <property type="protein sequence ID" value="MEI5983734.1"/>
    <property type="molecule type" value="Genomic_DNA"/>
</dbReference>
<protein>
    <submittedName>
        <fullName evidence="1">Uncharacterized protein</fullName>
    </submittedName>
</protein>
<keyword evidence="2" id="KW-1185">Reference proteome</keyword>
<sequence>MAHSYPVGCTPAKQYLGHLGNGTVVAPVLAGVNASGRNRLDVVYDL</sequence>
<comment type="caution">
    <text evidence="1">The sequence shown here is derived from an EMBL/GenBank/DDBJ whole genome shotgun (WGS) entry which is preliminary data.</text>
</comment>
<gene>
    <name evidence="1" type="ORF">VJ786_02340</name>
</gene>